<protein>
    <recommendedName>
        <fullName evidence="4">Hydrophobic seed protein domain-containing protein</fullName>
    </recommendedName>
</protein>
<feature type="chain" id="PRO_5002261982" description="Hydrophobic seed protein domain-containing protein" evidence="1">
    <location>
        <begin position="27"/>
        <end position="73"/>
    </location>
</feature>
<dbReference type="HOGENOM" id="CLU_190245_0_0_1"/>
<evidence type="ECO:0000313" key="2">
    <source>
        <dbReference type="EnsemblPlants" id="OBART03G31900.1"/>
    </source>
</evidence>
<keyword evidence="1" id="KW-0732">Signal</keyword>
<reference evidence="2" key="1">
    <citation type="journal article" date="2009" name="Rice">
        <title>De Novo Next Generation Sequencing of Plant Genomes.</title>
        <authorList>
            <person name="Rounsley S."/>
            <person name="Marri P.R."/>
            <person name="Yu Y."/>
            <person name="He R."/>
            <person name="Sisneros N."/>
            <person name="Goicoechea J.L."/>
            <person name="Lee S.J."/>
            <person name="Angelova A."/>
            <person name="Kudrna D."/>
            <person name="Luo M."/>
            <person name="Affourtit J."/>
            <person name="Desany B."/>
            <person name="Knight J."/>
            <person name="Niazi F."/>
            <person name="Egholm M."/>
            <person name="Wing R.A."/>
        </authorList>
    </citation>
    <scope>NUCLEOTIDE SEQUENCE [LARGE SCALE GENOMIC DNA]</scope>
    <source>
        <strain evidence="2">cv. IRGC 105608</strain>
    </source>
</reference>
<dbReference type="EnsemblPlants" id="OBART03G31900.1">
    <property type="protein sequence ID" value="OBART03G31900.1"/>
    <property type="gene ID" value="OBART03G31900"/>
</dbReference>
<evidence type="ECO:0000256" key="1">
    <source>
        <dbReference type="SAM" id="SignalP"/>
    </source>
</evidence>
<name>A0A0D3FN91_9ORYZ</name>
<dbReference type="eggNOG" id="ENOG502R1VG">
    <property type="taxonomic scope" value="Eukaryota"/>
</dbReference>
<sequence>MGGGAVRKLLLLMLLILALVATAAHAARAAPGTGANGDAVTRAVRSLLSRASCCTHDGNTVGASCCPQQQLRP</sequence>
<proteinExistence type="predicted"/>
<organism evidence="2">
    <name type="scientific">Oryza barthii</name>
    <dbReference type="NCBI Taxonomy" id="65489"/>
    <lineage>
        <taxon>Eukaryota</taxon>
        <taxon>Viridiplantae</taxon>
        <taxon>Streptophyta</taxon>
        <taxon>Embryophyta</taxon>
        <taxon>Tracheophyta</taxon>
        <taxon>Spermatophyta</taxon>
        <taxon>Magnoliopsida</taxon>
        <taxon>Liliopsida</taxon>
        <taxon>Poales</taxon>
        <taxon>Poaceae</taxon>
        <taxon>BOP clade</taxon>
        <taxon>Oryzoideae</taxon>
        <taxon>Oryzeae</taxon>
        <taxon>Oryzinae</taxon>
        <taxon>Oryza</taxon>
    </lineage>
</organism>
<reference evidence="2" key="2">
    <citation type="submission" date="2015-03" db="UniProtKB">
        <authorList>
            <consortium name="EnsemblPlants"/>
        </authorList>
    </citation>
    <scope>IDENTIFICATION</scope>
</reference>
<dbReference type="PaxDb" id="65489-OBART03G31900.1"/>
<dbReference type="Proteomes" id="UP000026960">
    <property type="component" value="Chromosome 3"/>
</dbReference>
<feature type="signal peptide" evidence="1">
    <location>
        <begin position="1"/>
        <end position="26"/>
    </location>
</feature>
<dbReference type="AlphaFoldDB" id="A0A0D3FN91"/>
<evidence type="ECO:0008006" key="4">
    <source>
        <dbReference type="Google" id="ProtNLM"/>
    </source>
</evidence>
<evidence type="ECO:0000313" key="3">
    <source>
        <dbReference type="Proteomes" id="UP000026960"/>
    </source>
</evidence>
<keyword evidence="3" id="KW-1185">Reference proteome</keyword>
<accession>A0A0D3FN91</accession>
<dbReference type="Gramene" id="OBART03G31900.1">
    <property type="protein sequence ID" value="OBART03G31900.1"/>
    <property type="gene ID" value="OBART03G31900"/>
</dbReference>